<evidence type="ECO:0000313" key="2">
    <source>
        <dbReference type="Proteomes" id="UP001056120"/>
    </source>
</evidence>
<reference evidence="1 2" key="2">
    <citation type="journal article" date="2022" name="Mol. Ecol. Resour.">
        <title>The genomes of chicory, endive, great burdock and yacon provide insights into Asteraceae paleo-polyploidization history and plant inulin production.</title>
        <authorList>
            <person name="Fan W."/>
            <person name="Wang S."/>
            <person name="Wang H."/>
            <person name="Wang A."/>
            <person name="Jiang F."/>
            <person name="Liu H."/>
            <person name="Zhao H."/>
            <person name="Xu D."/>
            <person name="Zhang Y."/>
        </authorList>
    </citation>
    <scope>NUCLEOTIDE SEQUENCE [LARGE SCALE GENOMIC DNA]</scope>
    <source>
        <strain evidence="2">cv. Yunnan</strain>
        <tissue evidence="1">Leaves</tissue>
    </source>
</reference>
<dbReference type="EMBL" id="CM042027">
    <property type="protein sequence ID" value="KAI3800499.1"/>
    <property type="molecule type" value="Genomic_DNA"/>
</dbReference>
<gene>
    <name evidence="1" type="ORF">L1987_28590</name>
</gene>
<reference evidence="2" key="1">
    <citation type="journal article" date="2022" name="Mol. Ecol. Resour.">
        <title>The genomes of chicory, endive, great burdock and yacon provide insights into Asteraceae palaeo-polyploidization history and plant inulin production.</title>
        <authorList>
            <person name="Fan W."/>
            <person name="Wang S."/>
            <person name="Wang H."/>
            <person name="Wang A."/>
            <person name="Jiang F."/>
            <person name="Liu H."/>
            <person name="Zhao H."/>
            <person name="Xu D."/>
            <person name="Zhang Y."/>
        </authorList>
    </citation>
    <scope>NUCLEOTIDE SEQUENCE [LARGE SCALE GENOMIC DNA]</scope>
    <source>
        <strain evidence="2">cv. Yunnan</strain>
    </source>
</reference>
<name>A0ACB9HX53_9ASTR</name>
<proteinExistence type="predicted"/>
<accession>A0ACB9HX53</accession>
<keyword evidence="2" id="KW-1185">Reference proteome</keyword>
<dbReference type="Proteomes" id="UP001056120">
    <property type="component" value="Linkage Group LG10"/>
</dbReference>
<protein>
    <submittedName>
        <fullName evidence="1">Uncharacterized protein</fullName>
    </submittedName>
</protein>
<evidence type="ECO:0000313" key="1">
    <source>
        <dbReference type="EMBL" id="KAI3800499.1"/>
    </source>
</evidence>
<comment type="caution">
    <text evidence="1">The sequence shown here is derived from an EMBL/GenBank/DDBJ whole genome shotgun (WGS) entry which is preliminary data.</text>
</comment>
<sequence length="83" mass="9574">MYGTSAFIVINIMCTSHLCLFLPAFDYGLVWVCIQEPVVGHKKHTENMYLKQITSEISCSRTRLLLKTLIVKTRVSYNVYNTK</sequence>
<organism evidence="1 2">
    <name type="scientific">Smallanthus sonchifolius</name>
    <dbReference type="NCBI Taxonomy" id="185202"/>
    <lineage>
        <taxon>Eukaryota</taxon>
        <taxon>Viridiplantae</taxon>
        <taxon>Streptophyta</taxon>
        <taxon>Embryophyta</taxon>
        <taxon>Tracheophyta</taxon>
        <taxon>Spermatophyta</taxon>
        <taxon>Magnoliopsida</taxon>
        <taxon>eudicotyledons</taxon>
        <taxon>Gunneridae</taxon>
        <taxon>Pentapetalae</taxon>
        <taxon>asterids</taxon>
        <taxon>campanulids</taxon>
        <taxon>Asterales</taxon>
        <taxon>Asteraceae</taxon>
        <taxon>Asteroideae</taxon>
        <taxon>Heliantheae alliance</taxon>
        <taxon>Millerieae</taxon>
        <taxon>Smallanthus</taxon>
    </lineage>
</organism>